<protein>
    <submittedName>
        <fullName evidence="1">Uncharacterized protein</fullName>
    </submittedName>
</protein>
<name>H3RA72_PANSE</name>
<dbReference type="EMBL" id="AHIE01000002">
    <property type="protein sequence ID" value="EHU02085.1"/>
    <property type="molecule type" value="Genomic_DNA"/>
</dbReference>
<accession>H3RA72</accession>
<dbReference type="AlphaFoldDB" id="H3RA72"/>
<sequence length="45" mass="4918">MLLCHLFIGINAKAVNVSATTGKPWLARKVRNQNKGAKQGRRAAQ</sequence>
<organism evidence="1 2">
    <name type="scientific">Pantoea stewartii subsp. stewartii DC283</name>
    <dbReference type="NCBI Taxonomy" id="660596"/>
    <lineage>
        <taxon>Bacteria</taxon>
        <taxon>Pseudomonadati</taxon>
        <taxon>Pseudomonadota</taxon>
        <taxon>Gammaproteobacteria</taxon>
        <taxon>Enterobacterales</taxon>
        <taxon>Erwiniaceae</taxon>
        <taxon>Pantoea</taxon>
    </lineage>
</organism>
<gene>
    <name evidence="1" type="ORF">CKS_0593</name>
</gene>
<comment type="caution">
    <text evidence="1">The sequence shown here is derived from an EMBL/GenBank/DDBJ whole genome shotgun (WGS) entry which is preliminary data.</text>
</comment>
<evidence type="ECO:0000313" key="2">
    <source>
        <dbReference type="Proteomes" id="UP000005050"/>
    </source>
</evidence>
<proteinExistence type="predicted"/>
<dbReference type="PATRIC" id="fig|660596.6.peg.827"/>
<dbReference type="Proteomes" id="UP000005050">
    <property type="component" value="Unassembled WGS sequence"/>
</dbReference>
<reference evidence="1 2" key="1">
    <citation type="journal article" date="2012" name="Mol. Microbiol.">
        <title>The genetic and structural basis of two distinct terminal side branch residues in stewartan and amylovoran exopolysaccharides and their potential role in host adaptation.</title>
        <authorList>
            <person name="Wang X."/>
            <person name="Yang F."/>
            <person name="von Bodman S.B."/>
        </authorList>
    </citation>
    <scope>NUCLEOTIDE SEQUENCE [LARGE SCALE GENOMIC DNA]</scope>
    <source>
        <strain evidence="1 2">DC283</strain>
    </source>
</reference>
<evidence type="ECO:0000313" key="1">
    <source>
        <dbReference type="EMBL" id="EHU02085.1"/>
    </source>
</evidence>